<dbReference type="InterPro" id="IPR054295">
    <property type="entry name" value="CHS4-like_dom"/>
</dbReference>
<dbReference type="GO" id="GO:0006031">
    <property type="term" value="P:chitin biosynthetic process"/>
    <property type="evidence" value="ECO:0007669"/>
    <property type="project" value="TreeGrafter"/>
</dbReference>
<organism evidence="13 14">
    <name type="scientific">Synchytrium endobioticum</name>
    <dbReference type="NCBI Taxonomy" id="286115"/>
    <lineage>
        <taxon>Eukaryota</taxon>
        <taxon>Fungi</taxon>
        <taxon>Fungi incertae sedis</taxon>
        <taxon>Chytridiomycota</taxon>
        <taxon>Chytridiomycota incertae sedis</taxon>
        <taxon>Chytridiomycetes</taxon>
        <taxon>Synchytriales</taxon>
        <taxon>Synchytriaceae</taxon>
        <taxon>Synchytrium</taxon>
    </lineage>
</organism>
<dbReference type="CDD" id="cd04190">
    <property type="entry name" value="Chitin_synth_C"/>
    <property type="match status" value="1"/>
</dbReference>
<evidence type="ECO:0000256" key="4">
    <source>
        <dbReference type="ARBA" id="ARBA00022676"/>
    </source>
</evidence>
<evidence type="ECO:0000256" key="9">
    <source>
        <dbReference type="ARBA" id="ARBA00023180"/>
    </source>
</evidence>
<keyword evidence="7 11" id="KW-1133">Transmembrane helix</keyword>
<evidence type="ECO:0000256" key="10">
    <source>
        <dbReference type="SAM" id="MobiDB-lite"/>
    </source>
</evidence>
<evidence type="ECO:0000256" key="7">
    <source>
        <dbReference type="ARBA" id="ARBA00022989"/>
    </source>
</evidence>
<keyword evidence="8 11" id="KW-0472">Membrane</keyword>
<dbReference type="GO" id="GO:0005886">
    <property type="term" value="C:plasma membrane"/>
    <property type="evidence" value="ECO:0007669"/>
    <property type="project" value="UniProtKB-SubCell"/>
</dbReference>
<evidence type="ECO:0000256" key="11">
    <source>
        <dbReference type="SAM" id="Phobius"/>
    </source>
</evidence>
<evidence type="ECO:0000256" key="8">
    <source>
        <dbReference type="ARBA" id="ARBA00023136"/>
    </source>
</evidence>
<keyword evidence="9" id="KW-0325">Glycoprotein</keyword>
<keyword evidence="6 11" id="KW-0812">Transmembrane</keyword>
<gene>
    <name evidence="13" type="primary">SENL295</name>
    <name evidence="13" type="ORF">SeLEV6574_g00295</name>
</gene>
<evidence type="ECO:0000256" key="1">
    <source>
        <dbReference type="ARBA" id="ARBA00004651"/>
    </source>
</evidence>
<dbReference type="PANTHER" id="PTHR22914">
    <property type="entry name" value="CHITIN SYNTHASE"/>
    <property type="match status" value="1"/>
</dbReference>
<dbReference type="InterPro" id="IPR029044">
    <property type="entry name" value="Nucleotide-diphossugar_trans"/>
</dbReference>
<feature type="transmembrane region" description="Helical" evidence="11">
    <location>
        <begin position="149"/>
        <end position="171"/>
    </location>
</feature>
<keyword evidence="5" id="KW-0808">Transferase</keyword>
<feature type="compositionally biased region" description="Polar residues" evidence="10">
    <location>
        <begin position="24"/>
        <end position="37"/>
    </location>
</feature>
<feature type="transmembrane region" description="Helical" evidence="11">
    <location>
        <begin position="888"/>
        <end position="906"/>
    </location>
</feature>
<evidence type="ECO:0000256" key="5">
    <source>
        <dbReference type="ARBA" id="ARBA00022679"/>
    </source>
</evidence>
<evidence type="ECO:0000259" key="12">
    <source>
        <dbReference type="Pfam" id="PF22997"/>
    </source>
</evidence>
<dbReference type="AlphaFoldDB" id="A0A507DKR4"/>
<dbReference type="VEuPathDB" id="FungiDB:SeMB42_g00782"/>
<comment type="caution">
    <text evidence="13">The sequence shown here is derived from an EMBL/GenBank/DDBJ whole genome shotgun (WGS) entry which is preliminary data.</text>
</comment>
<name>A0A507DKR4_9FUNG</name>
<dbReference type="Pfam" id="PF03142">
    <property type="entry name" value="Chitin_synth_2"/>
    <property type="match status" value="1"/>
</dbReference>
<comment type="subcellular location">
    <subcellularLocation>
        <location evidence="1">Cell membrane</location>
        <topology evidence="1">Multi-pass membrane protein</topology>
    </subcellularLocation>
</comment>
<feature type="transmembrane region" description="Helical" evidence="11">
    <location>
        <begin position="859"/>
        <end position="882"/>
    </location>
</feature>
<reference evidence="13 14" key="1">
    <citation type="journal article" date="2019" name="Sci. Rep.">
        <title>Comparative genomics of chytrid fungi reveal insights into the obligate biotrophic and pathogenic lifestyle of Synchytrium endobioticum.</title>
        <authorList>
            <person name="van de Vossenberg B.T.L.H."/>
            <person name="Warris S."/>
            <person name="Nguyen H.D.T."/>
            <person name="van Gent-Pelzer M.P.E."/>
            <person name="Joly D.L."/>
            <person name="van de Geest H.C."/>
            <person name="Bonants P.J.M."/>
            <person name="Smith D.S."/>
            <person name="Levesque C.A."/>
            <person name="van der Lee T.A.J."/>
        </authorList>
    </citation>
    <scope>NUCLEOTIDE SEQUENCE [LARGE SCALE GENOMIC DNA]</scope>
    <source>
        <strain evidence="13 14">LEV6574</strain>
    </source>
</reference>
<dbReference type="InterPro" id="IPR004835">
    <property type="entry name" value="Chitin_synth"/>
</dbReference>
<feature type="transmembrane region" description="Helical" evidence="11">
    <location>
        <begin position="913"/>
        <end position="937"/>
    </location>
</feature>
<dbReference type="PANTHER" id="PTHR22914:SF41">
    <property type="entry name" value="CHITIN SYNTHASE 7"/>
    <property type="match status" value="1"/>
</dbReference>
<feature type="transmembrane region" description="Helical" evidence="11">
    <location>
        <begin position="183"/>
        <end position="208"/>
    </location>
</feature>
<dbReference type="Proteomes" id="UP000320475">
    <property type="component" value="Unassembled WGS sequence"/>
</dbReference>
<evidence type="ECO:0000313" key="14">
    <source>
        <dbReference type="Proteomes" id="UP000320475"/>
    </source>
</evidence>
<proteinExistence type="predicted"/>
<dbReference type="OrthoDB" id="370884at2759"/>
<evidence type="ECO:0000256" key="2">
    <source>
        <dbReference type="ARBA" id="ARBA00012543"/>
    </source>
</evidence>
<dbReference type="EMBL" id="QEAM01000004">
    <property type="protein sequence ID" value="TPX51448.1"/>
    <property type="molecule type" value="Genomic_DNA"/>
</dbReference>
<dbReference type="Pfam" id="PF22997">
    <property type="entry name" value="CHS4"/>
    <property type="match status" value="1"/>
</dbReference>
<protein>
    <recommendedName>
        <fullName evidence="2">chitin synthase</fullName>
        <ecNumber evidence="2">2.4.1.16</ecNumber>
    </recommendedName>
</protein>
<evidence type="ECO:0000256" key="6">
    <source>
        <dbReference type="ARBA" id="ARBA00022692"/>
    </source>
</evidence>
<evidence type="ECO:0000313" key="13">
    <source>
        <dbReference type="EMBL" id="TPX51448.1"/>
    </source>
</evidence>
<accession>A0A507DKR4</accession>
<feature type="domain" description="Chitin synthase 4-like" evidence="12">
    <location>
        <begin position="325"/>
        <end position="406"/>
    </location>
</feature>
<feature type="transmembrane region" description="Helical" evidence="11">
    <location>
        <begin position="419"/>
        <end position="446"/>
    </location>
</feature>
<dbReference type="GO" id="GO:0030428">
    <property type="term" value="C:cell septum"/>
    <property type="evidence" value="ECO:0007669"/>
    <property type="project" value="TreeGrafter"/>
</dbReference>
<evidence type="ECO:0000256" key="3">
    <source>
        <dbReference type="ARBA" id="ARBA00022475"/>
    </source>
</evidence>
<keyword evidence="3" id="KW-1003">Cell membrane</keyword>
<keyword evidence="4" id="KW-0328">Glycosyltransferase</keyword>
<feature type="region of interest" description="Disordered" evidence="10">
    <location>
        <begin position="24"/>
        <end position="102"/>
    </location>
</feature>
<feature type="compositionally biased region" description="Polar residues" evidence="10">
    <location>
        <begin position="82"/>
        <end position="94"/>
    </location>
</feature>
<feature type="compositionally biased region" description="Basic and acidic residues" evidence="10">
    <location>
        <begin position="63"/>
        <end position="72"/>
    </location>
</feature>
<sequence length="995" mass="112271">MSELYPNATEMMITAYQQYATANRQQTNGTSSHSIARTLSRGRRDTSASGPNNVHIPQYQHPNYREPWHRPDVNLLPRRTSQHSSKNRTLSRNASTRRDNTVTRRVQPIMRSEYDAPPPARSGATTSRMLISQHLSKSGSPRQQDSRSWWTVTSAAMTCLIPSCALNMMGIKGKAIQQAWREKVALCMIILTLCVFTGFLTFGIRTILCPPDNTNSMSRFNQSVTTYPRPLMYFPAHVIAFGMLYDFDTMANALAFKQSVFLSDDWRGSDITSLFAPRIDACIYYTSMPYNCTITSLRDPRVTISPTSCPPATLLNQLPAKYRLYFEWNDIKYGDADPHQLLVFNGVVINATEYYSNQRGRFFENSPLAKSKLESSTGRDATKSFYRTQGLLQAVTCLQQQFIVGYVDKDTIGCFTSSILVIASIGIIGLVITIRFIMAFIFHWFTSHALTQPRRRKGPLFTSRFTSAKAYPVQRNDSMEESINKAVEDNDFYVFLFVTCYSESYDGIRGTLDSLAGTDYDDTKKLLMVVCDGIIQGEGNDKSTPDIVLSMLERDPNMSVDHMSYIAIADGDRQHNMAQAHGGYYVYNGHRVPMMVVIKTGTPKERLGRKPGNRGKRDSQLLLMNFLSRALLDDRMTPLDYDMFWKIQQLVGVSPDRFEGILMVDADTVVNHDSLSKLVNAMQNDVDIVGLCGETRIANKRQSWVTMIQVFEYYISHHLGKGFESVFGGVTCLPGCFCMYRIKAPKGEFGHFVPLLVNPDIVDEYSENVTDTLHKKNLLLLGEDRFLTTLILRNFPKRKMVFLPQAICHTTVPDTFRVLLSQRRRWINSTIHNLMELILVKDLCGIFCFSMQFVIALELLASVLLPAAVLILLTLIILAIAFGQTDPLTLGMLAAMFGLPGVLILITTRKVIYLMYMLVYLLAMPIWNMVLPVYAFVNFDNFSWGETRKVEGGDSGHGHDHSEGKGDGFDSSQIVLKKWAEWEGTRAGNISPITP</sequence>
<dbReference type="SUPFAM" id="SSF53448">
    <property type="entry name" value="Nucleotide-diphospho-sugar transferases"/>
    <property type="match status" value="1"/>
</dbReference>
<dbReference type="GO" id="GO:0004100">
    <property type="term" value="F:chitin synthase activity"/>
    <property type="evidence" value="ECO:0007669"/>
    <property type="project" value="UniProtKB-EC"/>
</dbReference>
<dbReference type="EC" id="2.4.1.16" evidence="2"/>